<dbReference type="CDD" id="cd20736">
    <property type="entry name" value="PoNe_Nuclease"/>
    <property type="match status" value="1"/>
</dbReference>
<accession>A0ABS6RYC4</accession>
<dbReference type="NCBIfam" id="NF009154">
    <property type="entry name" value="PRK12497.3-3"/>
    <property type="match status" value="1"/>
</dbReference>
<dbReference type="PANTHER" id="PTHR34039:SF1">
    <property type="entry name" value="UPF0102 PROTEIN YRAN"/>
    <property type="match status" value="1"/>
</dbReference>
<comment type="similarity">
    <text evidence="1">Belongs to the UPF0102 family.</text>
</comment>
<dbReference type="Proteomes" id="UP001196980">
    <property type="component" value="Unassembled WGS sequence"/>
</dbReference>
<dbReference type="NCBIfam" id="TIGR00252">
    <property type="entry name" value="YraN family protein"/>
    <property type="match status" value="1"/>
</dbReference>
<evidence type="ECO:0000313" key="3">
    <source>
        <dbReference type="Proteomes" id="UP001196980"/>
    </source>
</evidence>
<keyword evidence="3" id="KW-1185">Reference proteome</keyword>
<dbReference type="PANTHER" id="PTHR34039">
    <property type="entry name" value="UPF0102 PROTEIN YRAN"/>
    <property type="match status" value="1"/>
</dbReference>
<sequence>MTKKLLIGKYGEWVAMCYLKKLGYSIVEKNYKNDVGEIDIIAKDGQTIVFVEVKTRRSNTFGDPVEAITYRKRSKILNTALLYIQGISPEPSVRFDVISVKLTHNQHSPAYHKTLQHIKDAFEL</sequence>
<dbReference type="EMBL" id="JABXWD010000084">
    <property type="protein sequence ID" value="MBV6341228.1"/>
    <property type="molecule type" value="Genomic_DNA"/>
</dbReference>
<reference evidence="2 3" key="1">
    <citation type="journal article" date="2020" name="J Geophys Res Biogeosci">
        <title>Magnetotaxis as an Adaptation to Enable Bacterial Shuttling of Microbial Sulfur and Sulfur Cycling Across Aquatic Oxic#Anoxic Interfaces.</title>
        <authorList>
            <person name="Li J."/>
            <person name="Liu P."/>
            <person name="Wang J."/>
            <person name="Roberts A.P."/>
            <person name="Pan Y."/>
        </authorList>
    </citation>
    <scope>NUCLEOTIDE SEQUENCE [LARGE SCALE GENOMIC DNA]</scope>
    <source>
        <strain evidence="2 3">MYR-1_YQ</strain>
    </source>
</reference>
<name>A0ABS6RYC4_9BACT</name>
<dbReference type="InterPro" id="IPR003509">
    <property type="entry name" value="UPF0102_YraN-like"/>
</dbReference>
<proteinExistence type="inferred from homology"/>
<evidence type="ECO:0000313" key="2">
    <source>
        <dbReference type="EMBL" id="MBV6341228.1"/>
    </source>
</evidence>
<dbReference type="RefSeq" id="WP_218251856.1">
    <property type="nucleotide sequence ID" value="NZ_JABXWD010000084.1"/>
</dbReference>
<dbReference type="Pfam" id="PF02021">
    <property type="entry name" value="UPF0102"/>
    <property type="match status" value="1"/>
</dbReference>
<dbReference type="HAMAP" id="MF_00048">
    <property type="entry name" value="UPF0102"/>
    <property type="match status" value="1"/>
</dbReference>
<protein>
    <recommendedName>
        <fullName evidence="1">UPF0102 protein HWQ67_06485</fullName>
    </recommendedName>
</protein>
<organism evidence="2 3">
    <name type="scientific">Candidatus Magnetobacterium casense</name>
    <dbReference type="NCBI Taxonomy" id="1455061"/>
    <lineage>
        <taxon>Bacteria</taxon>
        <taxon>Pseudomonadati</taxon>
        <taxon>Nitrospirota</taxon>
        <taxon>Thermodesulfovibrionia</taxon>
        <taxon>Thermodesulfovibrionales</taxon>
        <taxon>Candidatus Magnetobacteriaceae</taxon>
        <taxon>Candidatus Magnetobacterium</taxon>
    </lineage>
</organism>
<evidence type="ECO:0000256" key="1">
    <source>
        <dbReference type="HAMAP-Rule" id="MF_00048"/>
    </source>
</evidence>
<gene>
    <name evidence="2" type="ORF">HWQ67_06485</name>
</gene>
<comment type="caution">
    <text evidence="2">The sequence shown here is derived from an EMBL/GenBank/DDBJ whole genome shotgun (WGS) entry which is preliminary data.</text>
</comment>
<dbReference type="NCBIfam" id="NF009150">
    <property type="entry name" value="PRK12497.1-3"/>
    <property type="match status" value="1"/>
</dbReference>